<feature type="compositionally biased region" description="Polar residues" evidence="1">
    <location>
        <begin position="94"/>
        <end position="105"/>
    </location>
</feature>
<dbReference type="OrthoDB" id="3349377at2759"/>
<feature type="region of interest" description="Disordered" evidence="1">
    <location>
        <begin position="90"/>
        <end position="114"/>
    </location>
</feature>
<dbReference type="InParanoid" id="A0A165MUJ8"/>
<evidence type="ECO:0000313" key="2">
    <source>
        <dbReference type="EMBL" id="KZV99778.1"/>
    </source>
</evidence>
<dbReference type="AlphaFoldDB" id="A0A165MUJ8"/>
<organism evidence="2 3">
    <name type="scientific">Exidia glandulosa HHB12029</name>
    <dbReference type="NCBI Taxonomy" id="1314781"/>
    <lineage>
        <taxon>Eukaryota</taxon>
        <taxon>Fungi</taxon>
        <taxon>Dikarya</taxon>
        <taxon>Basidiomycota</taxon>
        <taxon>Agaricomycotina</taxon>
        <taxon>Agaricomycetes</taxon>
        <taxon>Auriculariales</taxon>
        <taxon>Exidiaceae</taxon>
        <taxon>Exidia</taxon>
    </lineage>
</organism>
<reference evidence="2 3" key="1">
    <citation type="journal article" date="2016" name="Mol. Biol. Evol.">
        <title>Comparative Genomics of Early-Diverging Mushroom-Forming Fungi Provides Insights into the Origins of Lignocellulose Decay Capabilities.</title>
        <authorList>
            <person name="Nagy L.G."/>
            <person name="Riley R."/>
            <person name="Tritt A."/>
            <person name="Adam C."/>
            <person name="Daum C."/>
            <person name="Floudas D."/>
            <person name="Sun H."/>
            <person name="Yadav J.S."/>
            <person name="Pangilinan J."/>
            <person name="Larsson K.H."/>
            <person name="Matsuura K."/>
            <person name="Barry K."/>
            <person name="Labutti K."/>
            <person name="Kuo R."/>
            <person name="Ohm R.A."/>
            <person name="Bhattacharya S.S."/>
            <person name="Shirouzu T."/>
            <person name="Yoshinaga Y."/>
            <person name="Martin F.M."/>
            <person name="Grigoriev I.V."/>
            <person name="Hibbett D.S."/>
        </authorList>
    </citation>
    <scope>NUCLEOTIDE SEQUENCE [LARGE SCALE GENOMIC DNA]</scope>
    <source>
        <strain evidence="2 3">HHB12029</strain>
    </source>
</reference>
<proteinExistence type="predicted"/>
<evidence type="ECO:0000256" key="1">
    <source>
        <dbReference type="SAM" id="MobiDB-lite"/>
    </source>
</evidence>
<dbReference type="Proteomes" id="UP000077266">
    <property type="component" value="Unassembled WGS sequence"/>
</dbReference>
<accession>A0A165MUJ8</accession>
<gene>
    <name evidence="2" type="ORF">EXIGLDRAFT_723858</name>
</gene>
<name>A0A165MUJ8_EXIGL</name>
<keyword evidence="3" id="KW-1185">Reference proteome</keyword>
<dbReference type="EMBL" id="KV425906">
    <property type="protein sequence ID" value="KZV99778.1"/>
    <property type="molecule type" value="Genomic_DNA"/>
</dbReference>
<evidence type="ECO:0000313" key="3">
    <source>
        <dbReference type="Proteomes" id="UP000077266"/>
    </source>
</evidence>
<sequence length="114" mass="11990">MTGIIVIFARDGAMFYGMIFALELANTVINAAEPLGPLIGAGSPWIIAGWGIACSRLVLNLREFGGSESMHSAKSQADFTGSAATGIELEFRNPSENLRSANGTGTDRGRAQEV</sequence>
<protein>
    <submittedName>
        <fullName evidence="2">Uncharacterized protein</fullName>
    </submittedName>
</protein>